<dbReference type="EMBL" id="NAQV01000017">
    <property type="protein sequence ID" value="RAN63220.1"/>
    <property type="molecule type" value="Genomic_DNA"/>
</dbReference>
<dbReference type="EMBL" id="MUYF01000003">
    <property type="protein sequence ID" value="OOL80978.1"/>
    <property type="molecule type" value="Genomic_DNA"/>
</dbReference>
<proteinExistence type="predicted"/>
<dbReference type="GO" id="GO:0030420">
    <property type="term" value="P:establishment of competence for transformation"/>
    <property type="evidence" value="ECO:0007669"/>
    <property type="project" value="UniProtKB-KW"/>
</dbReference>
<dbReference type="GO" id="GO:0009986">
    <property type="term" value="C:cell surface"/>
    <property type="evidence" value="ECO:0007669"/>
    <property type="project" value="UniProtKB-SubCell"/>
</dbReference>
<dbReference type="NCBIfam" id="TIGR02532">
    <property type="entry name" value="IV_pilin_GFxxxE"/>
    <property type="match status" value="1"/>
</dbReference>
<evidence type="ECO:0000313" key="4">
    <source>
        <dbReference type="EMBL" id="RAN63220.1"/>
    </source>
</evidence>
<dbReference type="AlphaFoldDB" id="A0A1S8KML5"/>
<dbReference type="InterPro" id="IPR016977">
    <property type="entry name" value="ComGF"/>
</dbReference>
<reference evidence="3 5" key="1">
    <citation type="submission" date="2017-01" db="EMBL/GenBank/DDBJ databases">
        <title>Complete Genome Sequence of Dolosigranulum pigrum isolated from a Patient with interstitial lung disease.</title>
        <authorList>
            <person name="Mukhopadhyay R."/>
            <person name="Joaquin J."/>
            <person name="Hogue R."/>
            <person name="Fitzgerald S."/>
            <person name="Jospin G."/>
            <person name="Eisen J.A."/>
            <person name="Chaturvedi V."/>
        </authorList>
    </citation>
    <scope>NUCLEOTIDE SEQUENCE [LARGE SCALE GENOMIC DNA]</scope>
    <source>
        <strain evidence="3 5">15S00348</strain>
    </source>
</reference>
<dbReference type="Pfam" id="PF15980">
    <property type="entry name" value="ComGF"/>
    <property type="match status" value="1"/>
</dbReference>
<evidence type="ECO:0000313" key="3">
    <source>
        <dbReference type="EMBL" id="OOL80978.1"/>
    </source>
</evidence>
<evidence type="ECO:0000313" key="5">
    <source>
        <dbReference type="Proteomes" id="UP000190409"/>
    </source>
</evidence>
<accession>A0A1S8KML5</accession>
<organism evidence="3 5">
    <name type="scientific">Dolosigranulum pigrum</name>
    <dbReference type="NCBI Taxonomy" id="29394"/>
    <lineage>
        <taxon>Bacteria</taxon>
        <taxon>Bacillati</taxon>
        <taxon>Bacillota</taxon>
        <taxon>Bacilli</taxon>
        <taxon>Lactobacillales</taxon>
        <taxon>Carnobacteriaceae</taxon>
        <taxon>Dolosigranulum</taxon>
    </lineage>
</organism>
<dbReference type="RefSeq" id="WP_077862490.1">
    <property type="nucleotide sequence ID" value="NZ_CALFGV010000021.1"/>
</dbReference>
<protein>
    <recommendedName>
        <fullName evidence="7">Prepilin-type N-terminal cleavage/methylation domain-containing protein</fullName>
    </recommendedName>
</protein>
<evidence type="ECO:0000313" key="6">
    <source>
        <dbReference type="Proteomes" id="UP000249099"/>
    </source>
</evidence>
<comment type="subcellular location">
    <subcellularLocation>
        <location evidence="1">Cell surface</location>
    </subcellularLocation>
</comment>
<evidence type="ECO:0008006" key="7">
    <source>
        <dbReference type="Google" id="ProtNLM"/>
    </source>
</evidence>
<gene>
    <name evidence="4" type="ORF">B8A44_06005</name>
    <name evidence="3" type="ORF">BWX42_03670</name>
</gene>
<evidence type="ECO:0000256" key="2">
    <source>
        <dbReference type="ARBA" id="ARBA00023287"/>
    </source>
</evidence>
<dbReference type="Proteomes" id="UP000249099">
    <property type="component" value="Unassembled WGS sequence"/>
</dbReference>
<name>A0A1S8KML5_9LACT</name>
<dbReference type="InterPro" id="IPR012902">
    <property type="entry name" value="N_methyl_site"/>
</dbReference>
<keyword evidence="2" id="KW-0178">Competence</keyword>
<comment type="caution">
    <text evidence="3">The sequence shown here is derived from an EMBL/GenBank/DDBJ whole genome shotgun (WGS) entry which is preliminary data.</text>
</comment>
<evidence type="ECO:0000256" key="1">
    <source>
        <dbReference type="ARBA" id="ARBA00004241"/>
    </source>
</evidence>
<dbReference type="Proteomes" id="UP000190409">
    <property type="component" value="Unassembled WGS sequence"/>
</dbReference>
<dbReference type="NCBIfam" id="NF041002">
    <property type="entry name" value="pilin_ComGF"/>
    <property type="match status" value="1"/>
</dbReference>
<reference evidence="4 6" key="2">
    <citation type="submission" date="2017-03" db="EMBL/GenBank/DDBJ databases">
        <title>wgs assembly of Dolosigranulum pigrum KPL CDC strains.</title>
        <authorList>
            <person name="Brugger S.D."/>
            <person name="Pettigrew M."/>
            <person name="Kong Y."/>
            <person name="Lemon K.P."/>
        </authorList>
    </citation>
    <scope>NUCLEOTIDE SEQUENCE [LARGE SCALE GENOMIC DNA]</scope>
    <source>
        <strain evidence="4 6">KPL1931_CDC4294-98</strain>
    </source>
</reference>
<dbReference type="Pfam" id="PF07963">
    <property type="entry name" value="N_methyl"/>
    <property type="match status" value="1"/>
</dbReference>
<sequence length="144" mass="16641">MNWRNDQGFTLLEVIVALSITSLCLLLLSSGINSLAKAQEGIETDRQIDWHIFVNQFEYYLEGSELMAFEPGQLVVREEDQEVVEYREINGNFIRRRKNGTQQMIMDIEQVALHRRGGSMTVTGVFPSGEVYEARIWVSSWHEE</sequence>